<dbReference type="OrthoDB" id="1496at10239"/>
<dbReference type="PANTHER" id="PTHR23159">
    <property type="entry name" value="CENTROSOMAL PROTEIN 2"/>
    <property type="match status" value="1"/>
</dbReference>
<dbReference type="RefSeq" id="YP_009118563.1">
    <property type="nucleotide sequence ID" value="NC_026430.1"/>
</dbReference>
<organism evidence="4 5">
    <name type="scientific">Condylorrhiza vestigialis mutiple nucleopolyhedrovirus</name>
    <dbReference type="NCBI Taxonomy" id="1592576"/>
    <lineage>
        <taxon>Viruses</taxon>
        <taxon>Viruses incertae sedis</taxon>
        <taxon>Naldaviricetes</taxon>
        <taxon>Lefavirales</taxon>
        <taxon>Baculoviridae</taxon>
        <taxon>Alphabaculovirus</taxon>
        <taxon>Alphabaculovirus covestigialis</taxon>
    </lineage>
</organism>
<proteinExistence type="predicted"/>
<feature type="coiled-coil region" evidence="1">
    <location>
        <begin position="340"/>
        <end position="515"/>
    </location>
</feature>
<evidence type="ECO:0000259" key="3">
    <source>
        <dbReference type="Pfam" id="PF06771"/>
    </source>
</evidence>
<feature type="region of interest" description="Disordered" evidence="2">
    <location>
        <begin position="95"/>
        <end position="154"/>
    </location>
</feature>
<dbReference type="KEGG" id="vg:23301718"/>
<feature type="domain" description="Viral desmoplakin N-terminal" evidence="3">
    <location>
        <begin position="3"/>
        <end position="89"/>
    </location>
</feature>
<dbReference type="EMBL" id="KJ631623">
    <property type="protein sequence ID" value="AJD09245.1"/>
    <property type="molecule type" value="Genomic_DNA"/>
</dbReference>
<evidence type="ECO:0000313" key="4">
    <source>
        <dbReference type="EMBL" id="AJD09245.1"/>
    </source>
</evidence>
<reference evidence="4 5" key="1">
    <citation type="journal article" date="2009" name="J. Invertebr. Pathol.">
        <title>Identification of a new nucleopolyhedrovirus from naturally-infected Condylorrhiza vestigialis (Guenee) (Lepidoptera: Crambidae) larvae on poplar plantations in South Brazil.</title>
        <authorList>
            <person name="Castro M.E."/>
            <person name="Ribeiro Z.M."/>
            <person name="Santos A.C."/>
            <person name="Souza M.L."/>
            <person name="Machado E.B."/>
            <person name="Sousa N.J."/>
            <person name="Moscardi F."/>
        </authorList>
    </citation>
    <scope>NUCLEOTIDE SEQUENCE [LARGE SCALE GENOMIC DNA]</scope>
</reference>
<keyword evidence="5" id="KW-1185">Reference proteome</keyword>
<dbReference type="PANTHER" id="PTHR23159:SF31">
    <property type="entry name" value="CENTROSOME-ASSOCIATED PROTEIN CEP250 ISOFORM X1"/>
    <property type="match status" value="1"/>
</dbReference>
<gene>
    <name evidence="4" type="primary">ORF-80</name>
</gene>
<dbReference type="Proteomes" id="UP000202427">
    <property type="component" value="Segment"/>
</dbReference>
<sequence length="834" mass="95384">MQKYGATNVSTRTVHDLLTTINTMSLRIKSLERYEHALREIHKVIIMMRPGFNLQLMDLDAMPALIVQFFSDMTGRDTTHNINYKYDYNFNGALPFQAPPPQPFQPPPQPPFEQPPFQFPPQQPPQQPPFQPPPQPPSQPQPLSQQLPPQPPSQTIVSQIELTVDEMRELQNVYQNMQQQTITWDHLALFITTMVRIMQVRVVNSVTIVDAINSLQNVTTLTNFDFNDFLRCVTRETAFQLTISPDLCRIVVAFIQFFKKTYLSITLTLFTYENLDGLIMSTNSMHVIVVQLYKFFTKIYFFIMQTNFVYTNSDVFVETTAMLYSRIEALTASAQTTTIVSNLQGELRKERVKVNNLEREKNNAIQSASEFENRYKNIQSENDSLNAEIERLTPLVSGLQTLSLDKEELLKENNRLKAVNKKLQSDNAELTKRSAQNFEKFKIEQTKLEEEQEKSKDLEKRLQNAEDLQIQNVNNDAQNTVSELRRSLKEKNDQLTFMQQELNERNDNIKQLNELLTIGKTQYDELVAQLEANQQELISTNEYVTKLEKDLTVGAKKLGDNDNENIEFLLTALDLMYKRAKTIDPNLGNGADLSQNPNNMSIQLAQQQRDVLSNWFESFNQFMAANDILNFNTVLNMASLKNQIAQIIPANMLMDSDGSLMTHQQVQNADNIVLVSAVSKLVFEYNKLAAEIINLTSSSSAQSETANALIVNCSQQIAALQEDLRKNKEDVAKINNLVQTSPQLNNKTIQSIKAELETAKSQLTNLKKATTEELKQMADAGVQLEMSKLNTHIEEINSLLLNYRSITQDIFDWKTNMMELYESLARTSAEMETI</sequence>
<dbReference type="Pfam" id="PF06771">
    <property type="entry name" value="Desmo_N"/>
    <property type="match status" value="1"/>
</dbReference>
<keyword evidence="1" id="KW-0175">Coiled coil</keyword>
<dbReference type="InterPro" id="IPR009615">
    <property type="entry name" value="Desmo_N"/>
</dbReference>
<feature type="coiled-coil region" evidence="1">
    <location>
        <begin position="710"/>
        <end position="780"/>
    </location>
</feature>
<feature type="compositionally biased region" description="Pro residues" evidence="2">
    <location>
        <begin position="97"/>
        <end position="140"/>
    </location>
</feature>
<evidence type="ECO:0000256" key="1">
    <source>
        <dbReference type="SAM" id="Coils"/>
    </source>
</evidence>
<name>A0A0B4UKA6_9ABAC</name>
<evidence type="ECO:0000256" key="2">
    <source>
        <dbReference type="SAM" id="MobiDB-lite"/>
    </source>
</evidence>
<evidence type="ECO:0000313" key="5">
    <source>
        <dbReference type="Proteomes" id="UP000202427"/>
    </source>
</evidence>
<protein>
    <submittedName>
        <fullName evidence="4">Desmoplakin</fullName>
    </submittedName>
</protein>
<accession>A0A0B4UKA6</accession>
<dbReference type="GeneID" id="23301718"/>